<keyword evidence="2" id="KW-0812">Transmembrane</keyword>
<dbReference type="AlphaFoldDB" id="A0A059Q0K2"/>
<protein>
    <submittedName>
        <fullName evidence="3">Uncharacterized protein</fullName>
    </submittedName>
</protein>
<keyword evidence="2" id="KW-0472">Membrane</keyword>
<name>A0A059Q0K2_9POAL</name>
<proteinExistence type="predicted"/>
<reference evidence="3" key="1">
    <citation type="submission" date="2013-05" db="EMBL/GenBank/DDBJ databases">
        <title>Building the sugarcane genome for biotechnology and identifying evolutionary trends.</title>
        <authorList>
            <person name="De Setta N."/>
            <person name="Monteiro-Vitorello C.B."/>
            <person name="Metcalfe C.J."/>
            <person name="Cruz G.M.Q."/>
            <person name="Del Bem L.E."/>
            <person name="Vicentini R."/>
            <person name="Nogueira F.T.S."/>
            <person name="Campos R.A."/>
            <person name="Nunes S.L."/>
            <person name="Turrini P.C.G."/>
            <person name="Vieira A.P."/>
            <person name="Cruz E.A.O."/>
            <person name="Correa T.C.S."/>
            <person name="Hotta C.T."/>
            <person name="de Mello-Varani A."/>
            <person name="Vautrin S."/>
            <person name="Trindade A.S."/>
            <person name="Vilela M.M."/>
            <person name="Horta C.L."/>
            <person name="Sato P.M."/>
            <person name="de Andrade R.F."/>
            <person name="Nishiyama M.Y."/>
            <person name="Cardoso-Silva C.B."/>
            <person name="Scortecci K.C."/>
            <person name="Garcia A.A.F."/>
            <person name="Carneiro M.S."/>
            <person name="Kim C."/>
            <person name="Paterson A.H."/>
            <person name="Berges H."/>
            <person name="D'Hont A."/>
            <person name="de-Souza A.P."/>
            <person name="Souza G.M."/>
            <person name="Vincentz M."/>
            <person name="Kitajima J.P."/>
            <person name="Van Sluys M.-A."/>
        </authorList>
    </citation>
    <scope>NUCLEOTIDE SEQUENCE</scope>
</reference>
<feature type="compositionally biased region" description="Basic residues" evidence="1">
    <location>
        <begin position="61"/>
        <end position="72"/>
    </location>
</feature>
<evidence type="ECO:0000256" key="1">
    <source>
        <dbReference type="SAM" id="MobiDB-lite"/>
    </source>
</evidence>
<feature type="compositionally biased region" description="Low complexity" evidence="1">
    <location>
        <begin position="44"/>
        <end position="54"/>
    </location>
</feature>
<accession>A0A059Q0K2</accession>
<dbReference type="EMBL" id="KF184910">
    <property type="protein sequence ID" value="AGT16469.1"/>
    <property type="molecule type" value="Genomic_DNA"/>
</dbReference>
<feature type="region of interest" description="Disordered" evidence="1">
    <location>
        <begin position="24"/>
        <end position="86"/>
    </location>
</feature>
<gene>
    <name evidence="3" type="ORF">SHCRBa_029_J02_F_170</name>
</gene>
<feature type="transmembrane region" description="Helical" evidence="2">
    <location>
        <begin position="92"/>
        <end position="113"/>
    </location>
</feature>
<evidence type="ECO:0000313" key="3">
    <source>
        <dbReference type="EMBL" id="AGT16469.1"/>
    </source>
</evidence>
<evidence type="ECO:0000256" key="2">
    <source>
        <dbReference type="SAM" id="Phobius"/>
    </source>
</evidence>
<keyword evidence="2" id="KW-1133">Transmembrane helix</keyword>
<organism evidence="3">
    <name type="scientific">Saccharum hybrid cultivar R570</name>
    <dbReference type="NCBI Taxonomy" id="131158"/>
    <lineage>
        <taxon>Eukaryota</taxon>
        <taxon>Viridiplantae</taxon>
        <taxon>Streptophyta</taxon>
        <taxon>Embryophyta</taxon>
        <taxon>Tracheophyta</taxon>
        <taxon>Spermatophyta</taxon>
        <taxon>Magnoliopsida</taxon>
        <taxon>Liliopsida</taxon>
        <taxon>Poales</taxon>
        <taxon>Poaceae</taxon>
        <taxon>PACMAD clade</taxon>
        <taxon>Panicoideae</taxon>
        <taxon>Andropogonodae</taxon>
        <taxon>Andropogoneae</taxon>
        <taxon>Saccharinae</taxon>
        <taxon>Saccharum</taxon>
        <taxon>Saccharum officinarum species complex</taxon>
    </lineage>
</organism>
<sequence length="133" mass="14336">MLVACHSLHTLRCSVSVGVSVWPSRPDPGPAGLPAASQPPCRQAASASASDAPSPHLPPAQRHRHRHRRHRPPPPPPPTPPRRRRLNFGERLGIAFAGVAVAMQVVLGAFLALRAWQLRRLDKAEVSSSTPLT</sequence>